<feature type="compositionally biased region" description="Polar residues" evidence="1">
    <location>
        <begin position="593"/>
        <end position="603"/>
    </location>
</feature>
<feature type="compositionally biased region" description="Basic and acidic residues" evidence="1">
    <location>
        <begin position="868"/>
        <end position="878"/>
    </location>
</feature>
<dbReference type="EMBL" id="JBEDNZ010000015">
    <property type="protein sequence ID" value="KAL0829435.1"/>
    <property type="molecule type" value="Genomic_DNA"/>
</dbReference>
<proteinExistence type="predicted"/>
<feature type="compositionally biased region" description="Basic residues" evidence="1">
    <location>
        <begin position="978"/>
        <end position="992"/>
    </location>
</feature>
<name>A0ABD0SYZ4_LOXSC</name>
<feature type="compositionally biased region" description="Low complexity" evidence="1">
    <location>
        <begin position="930"/>
        <end position="940"/>
    </location>
</feature>
<organism evidence="3 4">
    <name type="scientific">Loxostege sticticalis</name>
    <name type="common">Beet webworm moth</name>
    <dbReference type="NCBI Taxonomy" id="481309"/>
    <lineage>
        <taxon>Eukaryota</taxon>
        <taxon>Metazoa</taxon>
        <taxon>Ecdysozoa</taxon>
        <taxon>Arthropoda</taxon>
        <taxon>Hexapoda</taxon>
        <taxon>Insecta</taxon>
        <taxon>Pterygota</taxon>
        <taxon>Neoptera</taxon>
        <taxon>Endopterygota</taxon>
        <taxon>Lepidoptera</taxon>
        <taxon>Glossata</taxon>
        <taxon>Ditrysia</taxon>
        <taxon>Pyraloidea</taxon>
        <taxon>Crambidae</taxon>
        <taxon>Pyraustinae</taxon>
        <taxon>Loxostege</taxon>
    </lineage>
</organism>
<feature type="compositionally biased region" description="Basic and acidic residues" evidence="1">
    <location>
        <begin position="698"/>
        <end position="794"/>
    </location>
</feature>
<reference evidence="3 4" key="1">
    <citation type="submission" date="2024-06" db="EMBL/GenBank/DDBJ databases">
        <title>A chromosome-level genome assembly of beet webworm, Loxostege sticticalis.</title>
        <authorList>
            <person name="Zhang Y."/>
        </authorList>
    </citation>
    <scope>NUCLEOTIDE SEQUENCE [LARGE SCALE GENOMIC DNA]</scope>
    <source>
        <strain evidence="3">AQ028</strain>
        <tissue evidence="3">Male pupae</tissue>
    </source>
</reference>
<feature type="region of interest" description="Disordered" evidence="1">
    <location>
        <begin position="928"/>
        <end position="992"/>
    </location>
</feature>
<evidence type="ECO:0000259" key="2">
    <source>
        <dbReference type="Pfam" id="PF00536"/>
    </source>
</evidence>
<dbReference type="Pfam" id="PF00536">
    <property type="entry name" value="SAM_1"/>
    <property type="match status" value="1"/>
</dbReference>
<feature type="compositionally biased region" description="Basic and acidic residues" evidence="1">
    <location>
        <begin position="446"/>
        <end position="458"/>
    </location>
</feature>
<feature type="compositionally biased region" description="Basic and acidic residues" evidence="1">
    <location>
        <begin position="415"/>
        <end position="425"/>
    </location>
</feature>
<evidence type="ECO:0000256" key="1">
    <source>
        <dbReference type="SAM" id="MobiDB-lite"/>
    </source>
</evidence>
<feature type="region of interest" description="Disordered" evidence="1">
    <location>
        <begin position="593"/>
        <end position="909"/>
    </location>
</feature>
<evidence type="ECO:0000313" key="3">
    <source>
        <dbReference type="EMBL" id="KAL0829435.1"/>
    </source>
</evidence>
<feature type="compositionally biased region" description="Polar residues" evidence="1">
    <location>
        <begin position="795"/>
        <end position="821"/>
    </location>
</feature>
<feature type="region of interest" description="Disordered" evidence="1">
    <location>
        <begin position="1060"/>
        <end position="1109"/>
    </location>
</feature>
<dbReference type="InterPro" id="IPR001660">
    <property type="entry name" value="SAM"/>
</dbReference>
<evidence type="ECO:0000313" key="4">
    <source>
        <dbReference type="Proteomes" id="UP001549921"/>
    </source>
</evidence>
<dbReference type="CDD" id="cd09487">
    <property type="entry name" value="SAM_superfamily"/>
    <property type="match status" value="1"/>
</dbReference>
<feature type="region of interest" description="Disordered" evidence="1">
    <location>
        <begin position="378"/>
        <end position="500"/>
    </location>
</feature>
<accession>A0ABD0SYZ4</accession>
<dbReference type="InterPro" id="IPR013761">
    <property type="entry name" value="SAM/pointed_sf"/>
</dbReference>
<feature type="region of interest" description="Disordered" evidence="1">
    <location>
        <begin position="1"/>
        <end position="44"/>
    </location>
</feature>
<sequence>MASRTVRKVKRGKGKETVNTEGHVPTIVVTPPPEMKVKAPKKAEEKNLNRNSALIEVNQASTSQNNETEHKMADFNVNQLIAELSENSRASKGEIENIQRRLLQQANEILKVNAFANASNQPIPEPRVIDSTQKYSTRPVYGRIPIVIPRNQVAQSMNGLDRNKVDVSRQVLTNANMAAPKADVARADNQLNDTQLVPEKLQEISVPFPVDNAGAMINSDQGNMQRVGTSPLDAGRGVFFYETGSAQRAAASARAAPARGTVESLPPYRMPPAPEAALPGAAPPAPLAPLHTHSAKFPIEREVILSSGDKNSKVPILQEARKRGRLGAVAPDTPPKTLSAWTHAENQQAGTSGDNFRQFHENYSYAMHQNQNQGAVSRNIQGYDSPKPPIPAKNMYGTKPETPNNSQLITVTVETGKDSTRDAPKSNKSVSKTYHTLKDMISSRFKSKDNNEAEKNNEPEPSLNNSEERKRPEPEQVTPRETGTRKVEQGIYGRPMPQNRPDMQYGHGMANNMAYPSPSPHRQMMQQQIVQQQMMLSHQARSQEMLASTPHARPQPQALGADALYQQYGPPGRRSALYQRDVDVRSMANFTSLKTGPQTQFENSHSRPDLRSPQQLEREIIRQRGLVEGRRATSHPHLLDEPQPRVEVTTTQIHDRSRRNSHGNLLEVHENEPQRTCEERESDDGGFRARLAAQGRSSFEERIRTSGRSNESHRMQENAYRRTPEIHKERRTPEIHRESRRTPEIHRESRRTPEIHRESRRTPDTHKERRTPDSIGQKLKEEASGHAERNDESASQKSVDSVYNSSSKAEASHPQPSSSRHTPNRIEDLKAHGKKGAGSGASSDYDKNGGQSSNVDSGRGSVAYSSGRRPEASLHDTSADSDAVGPSRTQPQPGTSQQTAGQSGENEWADLVECELRQILEPKLASMRLDSSGSSDSSVTPPLPPLSPSSDMHKRNSLPGRSSEYPEDRRRGRESPRWHGHKKHSSKRDHHYKKHLFGLDTTDMTSTTTRSLDLSSLLDGRTDSDASTGDARAIRRQLRGLENMYAEVLQLLGVRKPASLAKHPTWESRLSSKRRYGSMSSLPSSSVSSRPVREKRRSSNDHRKKHDLKGINKRFQRLESHVVTLARSVAHLSSEMRTHHLVMQEVDAVRAELLALRHMYKSQQYIRSGHQRHSDPFSFSNPDRVKRLTKFFGDEPPLMRLFLKKLGYEKYAALLEKEKVGAAELPYVGEDKLRALGVPLGPRMRILKEAGIHQELHHLSRDDPHNTTTTLAIV</sequence>
<dbReference type="AlphaFoldDB" id="A0ABD0SYZ4"/>
<feature type="compositionally biased region" description="Basic and acidic residues" evidence="1">
    <location>
        <begin position="964"/>
        <end position="977"/>
    </location>
</feature>
<feature type="compositionally biased region" description="Polar residues" evidence="1">
    <location>
        <begin position="887"/>
        <end position="905"/>
    </location>
</feature>
<feature type="compositionally biased region" description="Polar residues" evidence="1">
    <location>
        <begin position="401"/>
        <end position="413"/>
    </location>
</feature>
<feature type="compositionally biased region" description="Basic and acidic residues" evidence="1">
    <location>
        <begin position="604"/>
        <end position="644"/>
    </location>
</feature>
<feature type="compositionally biased region" description="Basic residues" evidence="1">
    <location>
        <begin position="1"/>
        <end position="13"/>
    </location>
</feature>
<feature type="compositionally biased region" description="Basic and acidic residues" evidence="1">
    <location>
        <begin position="35"/>
        <end position="44"/>
    </location>
</feature>
<feature type="compositionally biased region" description="Low complexity" evidence="1">
    <location>
        <begin position="1077"/>
        <end position="1090"/>
    </location>
</feature>
<gene>
    <name evidence="3" type="ORF">ABMA28_004207</name>
</gene>
<protein>
    <recommendedName>
        <fullName evidence="2">SAM domain-containing protein</fullName>
    </recommendedName>
</protein>
<feature type="domain" description="SAM" evidence="2">
    <location>
        <begin position="1201"/>
        <end position="1249"/>
    </location>
</feature>
<dbReference type="Proteomes" id="UP001549921">
    <property type="component" value="Unassembled WGS sequence"/>
</dbReference>
<dbReference type="Gene3D" id="1.10.150.50">
    <property type="entry name" value="Transcription Factor, Ets-1"/>
    <property type="match status" value="1"/>
</dbReference>
<comment type="caution">
    <text evidence="3">The sequence shown here is derived from an EMBL/GenBank/DDBJ whole genome shotgun (WGS) entry which is preliminary data.</text>
</comment>
<feature type="compositionally biased region" description="Basic and acidic residues" evidence="1">
    <location>
        <begin position="667"/>
        <end position="687"/>
    </location>
</feature>